<keyword evidence="3" id="KW-1185">Reference proteome</keyword>
<dbReference type="GO" id="GO:0004896">
    <property type="term" value="F:cytokine receptor activity"/>
    <property type="evidence" value="ECO:0007669"/>
    <property type="project" value="TreeGrafter"/>
</dbReference>
<dbReference type="GO" id="GO:0005886">
    <property type="term" value="C:plasma membrane"/>
    <property type="evidence" value="ECO:0007669"/>
    <property type="project" value="TreeGrafter"/>
</dbReference>
<gene>
    <name evidence="2" type="ORF">N311_07218</name>
</gene>
<dbReference type="PROSITE" id="PS50853">
    <property type="entry name" value="FN3"/>
    <property type="match status" value="1"/>
</dbReference>
<evidence type="ECO:0000259" key="1">
    <source>
        <dbReference type="PROSITE" id="PS50853"/>
    </source>
</evidence>
<dbReference type="PANTHER" id="PTHR20859:SF55">
    <property type="entry name" value="INTERFERON LAMBDA RECEPTOR 1"/>
    <property type="match status" value="1"/>
</dbReference>
<keyword evidence="2" id="KW-0675">Receptor</keyword>
<dbReference type="Gene3D" id="2.60.40.10">
    <property type="entry name" value="Immunoglobulins"/>
    <property type="match status" value="2"/>
</dbReference>
<dbReference type="Pfam" id="PF01108">
    <property type="entry name" value="Tissue_fac"/>
    <property type="match status" value="1"/>
</dbReference>
<proteinExistence type="predicted"/>
<feature type="non-terminal residue" evidence="2">
    <location>
        <position position="218"/>
    </location>
</feature>
<dbReference type="Pfam" id="PF09294">
    <property type="entry name" value="Interfer-bind"/>
    <property type="match status" value="1"/>
</dbReference>
<feature type="domain" description="Fibronectin type-III" evidence="1">
    <location>
        <begin position="7"/>
        <end position="102"/>
    </location>
</feature>
<organism evidence="2 3">
    <name type="scientific">Apaloderma vittatum</name>
    <name type="common">Bar-tailed trogon</name>
    <dbReference type="NCBI Taxonomy" id="57397"/>
    <lineage>
        <taxon>Eukaryota</taxon>
        <taxon>Metazoa</taxon>
        <taxon>Chordata</taxon>
        <taxon>Craniata</taxon>
        <taxon>Vertebrata</taxon>
        <taxon>Euteleostomi</taxon>
        <taxon>Archelosauria</taxon>
        <taxon>Archosauria</taxon>
        <taxon>Dinosauria</taxon>
        <taxon>Saurischia</taxon>
        <taxon>Theropoda</taxon>
        <taxon>Coelurosauria</taxon>
        <taxon>Aves</taxon>
        <taxon>Neognathae</taxon>
        <taxon>Neoaves</taxon>
        <taxon>Telluraves</taxon>
        <taxon>Coraciimorphae</taxon>
        <taxon>Trogoniformes</taxon>
        <taxon>Trogonidae</taxon>
        <taxon>Apaloderma</taxon>
    </lineage>
</organism>
<accession>A0A091P7T6</accession>
<evidence type="ECO:0000313" key="2">
    <source>
        <dbReference type="EMBL" id="KFP87615.1"/>
    </source>
</evidence>
<dbReference type="CDD" id="cd00063">
    <property type="entry name" value="FN3"/>
    <property type="match status" value="1"/>
</dbReference>
<dbReference type="EMBL" id="KL381530">
    <property type="protein sequence ID" value="KFP87615.1"/>
    <property type="molecule type" value="Genomic_DNA"/>
</dbReference>
<feature type="non-terminal residue" evidence="2">
    <location>
        <position position="1"/>
    </location>
</feature>
<protein>
    <submittedName>
        <fullName evidence="2">Interferon lambda receptor 1</fullName>
    </submittedName>
</protein>
<dbReference type="InterPro" id="IPR003961">
    <property type="entry name" value="FN3_dom"/>
</dbReference>
<name>A0A091P7T6_APAVI</name>
<dbReference type="InterPro" id="IPR015373">
    <property type="entry name" value="Interferon/interleukin_rcp_dom"/>
</dbReference>
<dbReference type="SUPFAM" id="SSF49265">
    <property type="entry name" value="Fibronectin type III"/>
    <property type="match status" value="2"/>
</dbReference>
<dbReference type="InterPro" id="IPR050650">
    <property type="entry name" value="Type-II_Cytokine-TF_Rcpt"/>
</dbReference>
<dbReference type="AlphaFoldDB" id="A0A091P7T6"/>
<dbReference type="Proteomes" id="UP000054244">
    <property type="component" value="Unassembled WGS sequence"/>
</dbReference>
<dbReference type="InterPro" id="IPR013783">
    <property type="entry name" value="Ig-like_fold"/>
</dbReference>
<dbReference type="InterPro" id="IPR036116">
    <property type="entry name" value="FN3_sf"/>
</dbReference>
<reference evidence="2 3" key="1">
    <citation type="submission" date="2014-04" db="EMBL/GenBank/DDBJ databases">
        <title>Genome evolution of avian class.</title>
        <authorList>
            <person name="Zhang G."/>
            <person name="Li C."/>
        </authorList>
    </citation>
    <scope>NUCLEOTIDE SEQUENCE [LARGE SCALE GENOMIC DNA]</scope>
    <source>
        <strain evidence="2">BGI_N311</strain>
    </source>
</reference>
<evidence type="ECO:0000313" key="3">
    <source>
        <dbReference type="Proteomes" id="UP000054244"/>
    </source>
</evidence>
<sequence>GHVQLPPPQNVTLLSKDFDLILTWTPGEGSPPNVTYTVRYESQDRMDKWIKVPHCKNIHRTSCDLTCVLPNLFVKARARVKAVSERFRSPWVESQFKEYHLDVELAPPALNVKVEENSLHVNASFPLAACVETFSWMYDLNLWEAGSEDKVGSSFHTSVLFVSKQKRYEGIFRKKTVTIDTTALQGNYCLSARSSLQSIDFKHSEFSQPVCVLLNHKG</sequence>
<dbReference type="PANTHER" id="PTHR20859">
    <property type="entry name" value="INTERFERON/INTERLEUKIN RECEPTOR"/>
    <property type="match status" value="1"/>
</dbReference>